<dbReference type="Proteomes" id="UP000008070">
    <property type="component" value="Chromosome"/>
</dbReference>
<gene>
    <name evidence="2" type="ORF">METD_I1884</name>
</gene>
<organism evidence="2 3">
    <name type="scientific">Methylorubrum extorquens (strain DSM 6343 / CIP 106787 / DM4)</name>
    <name type="common">Methylobacterium extorquens</name>
    <dbReference type="NCBI Taxonomy" id="661410"/>
    <lineage>
        <taxon>Bacteria</taxon>
        <taxon>Pseudomonadati</taxon>
        <taxon>Pseudomonadota</taxon>
        <taxon>Alphaproteobacteria</taxon>
        <taxon>Hyphomicrobiales</taxon>
        <taxon>Methylobacteriaceae</taxon>
        <taxon>Methylorubrum</taxon>
    </lineage>
</organism>
<sequence length="111" mass="11148">MPSGVSLEERLDLIDPGITAASFILALSLSLLALILDVRSPLVAGGTACAMFLAATSVQILARRYAVRTVLLMAAAATVLALAGLSAGAFVGRSPGLCRSASTASLSPCTT</sequence>
<feature type="transmembrane region" description="Helical" evidence="1">
    <location>
        <begin position="69"/>
        <end position="91"/>
    </location>
</feature>
<reference evidence="3" key="1">
    <citation type="journal article" date="2009" name="PLoS ONE">
        <title>Methylobacterium genome sequences: a reference blueprint to investigate microbial metabolism of C1 compounds from natural and industrial sources.</title>
        <authorList>
            <person name="Vuilleumier S."/>
            <person name="Chistoserdova L."/>
            <person name="Lee M.-C."/>
            <person name="Bringel F."/>
            <person name="Lajus A."/>
            <person name="Zhou Y."/>
            <person name="Gourion B."/>
            <person name="Barbe V."/>
            <person name="Chang J."/>
            <person name="Cruveiller S."/>
            <person name="Dossat C."/>
            <person name="Gillett W."/>
            <person name="Gruffaz C."/>
            <person name="Haugen E."/>
            <person name="Hourcade E."/>
            <person name="Levy R."/>
            <person name="Mangenot S."/>
            <person name="Muller E."/>
            <person name="Nadalig T."/>
            <person name="Pagni M."/>
            <person name="Penny C."/>
            <person name="Peyraud R."/>
            <person name="Robinson D.G."/>
            <person name="Roche D."/>
            <person name="Rouy Z."/>
            <person name="Saenampechek C."/>
            <person name="Salvignol G."/>
            <person name="Vallenet D."/>
            <person name="Wu Z."/>
            <person name="Marx C.J."/>
            <person name="Vorholt J.A."/>
            <person name="Olson M.V."/>
            <person name="Kaul R."/>
            <person name="Weissenbach J."/>
            <person name="Medigue C."/>
            <person name="Lidstrom M.E."/>
        </authorList>
    </citation>
    <scope>NUCLEOTIDE SEQUENCE [LARGE SCALE GENOMIC DNA]</scope>
    <source>
        <strain evidence="3">DSM 6343 / CIP 106787 / DM4</strain>
    </source>
</reference>
<evidence type="ECO:0000313" key="2">
    <source>
        <dbReference type="EMBL" id="CAX23474.1"/>
    </source>
</evidence>
<protein>
    <submittedName>
        <fullName evidence="2">Uncharacterized protein</fullName>
    </submittedName>
</protein>
<keyword evidence="1" id="KW-0812">Transmembrane</keyword>
<dbReference type="HOGENOM" id="CLU_2155363_0_0_5"/>
<accession>C7CIQ5</accession>
<keyword evidence="1" id="KW-1133">Transmembrane helix</keyword>
<dbReference type="AlphaFoldDB" id="C7CIQ5"/>
<dbReference type="EMBL" id="FP103042">
    <property type="protein sequence ID" value="CAX23474.1"/>
    <property type="molecule type" value="Genomic_DNA"/>
</dbReference>
<feature type="transmembrane region" description="Helical" evidence="1">
    <location>
        <begin position="12"/>
        <end position="36"/>
    </location>
</feature>
<feature type="transmembrane region" description="Helical" evidence="1">
    <location>
        <begin position="42"/>
        <end position="62"/>
    </location>
</feature>
<evidence type="ECO:0000313" key="3">
    <source>
        <dbReference type="Proteomes" id="UP000008070"/>
    </source>
</evidence>
<evidence type="ECO:0000256" key="1">
    <source>
        <dbReference type="SAM" id="Phobius"/>
    </source>
</evidence>
<name>C7CIQ5_METED</name>
<dbReference type="KEGG" id="mdi:METDI1884"/>
<proteinExistence type="predicted"/>
<keyword evidence="1" id="KW-0472">Membrane</keyword>